<reference evidence="8" key="1">
    <citation type="submission" date="2020-11" db="EMBL/GenBank/DDBJ databases">
        <title>Bacterial whole genome sequence for Caenimonas sp. DR4.4.</title>
        <authorList>
            <person name="Le V."/>
            <person name="Ko S.-R."/>
            <person name="Ahn C.-Y."/>
            <person name="Oh H.-M."/>
        </authorList>
    </citation>
    <scope>NUCLEOTIDE SEQUENCE</scope>
    <source>
        <strain evidence="8">DR4.4</strain>
    </source>
</reference>
<dbReference type="CDD" id="cd00082">
    <property type="entry name" value="HisKA"/>
    <property type="match status" value="1"/>
</dbReference>
<dbReference type="EMBL" id="JADWYS010000001">
    <property type="protein sequence ID" value="MBG9387041.1"/>
    <property type="molecule type" value="Genomic_DNA"/>
</dbReference>
<dbReference type="SUPFAM" id="SSF47384">
    <property type="entry name" value="Homodimeric domain of signal transducing histidine kinase"/>
    <property type="match status" value="1"/>
</dbReference>
<dbReference type="InterPro" id="IPR003661">
    <property type="entry name" value="HisK_dim/P_dom"/>
</dbReference>
<dbReference type="Gene3D" id="3.30.565.10">
    <property type="entry name" value="Histidine kinase-like ATPase, C-terminal domain"/>
    <property type="match status" value="1"/>
</dbReference>
<dbReference type="SUPFAM" id="SSF55781">
    <property type="entry name" value="GAF domain-like"/>
    <property type="match status" value="1"/>
</dbReference>
<dbReference type="InterPro" id="IPR005467">
    <property type="entry name" value="His_kinase_dom"/>
</dbReference>
<feature type="domain" description="Histidine kinase" evidence="7">
    <location>
        <begin position="183"/>
        <end position="399"/>
    </location>
</feature>
<dbReference type="PROSITE" id="PS50109">
    <property type="entry name" value="HIS_KIN"/>
    <property type="match status" value="1"/>
</dbReference>
<evidence type="ECO:0000256" key="2">
    <source>
        <dbReference type="ARBA" id="ARBA00012438"/>
    </source>
</evidence>
<gene>
    <name evidence="8" type="ORF">I5803_03295</name>
</gene>
<dbReference type="Gene3D" id="1.10.287.130">
    <property type="match status" value="1"/>
</dbReference>
<dbReference type="PRINTS" id="PR00344">
    <property type="entry name" value="BCTRLSENSOR"/>
</dbReference>
<sequence>MDDSPSAIARDIAVVSRIGSVPSLLKIICDNTGMRFAAVARVTDGTWTACAVEDQIEFGLVPGSQLDVHTTLCKESRAARAPVVIDQASRDPDYRDHHTPRLYNIESYISVPIVRPNGEYFGNLCAIDPRPAVVSDPKIVSMFQSFAELIGRQLDIEQKQEETEIALLDARATVELREQFIAVLGHDLRNPLSSVAMIAEILARRSEEQVAGYGQRLRASARRMSRLIEDVLDFARGRMGAGMGLHIEPVTDLAANLRDVVQELRDSNAARAIEEQYRIDGIVECDLNRVQRLLSNLLGNALAYGAPGEPVRVDVHSDAAWLCLSVRNGGDPIPGASLEKIFEPYWRPPETKAGGNLGGGLGLGLHICSQIVRAHGGTLQVSSSREDGTCFTARMPVRQGMTATA</sequence>
<keyword evidence="5 8" id="KW-0418">Kinase</keyword>
<dbReference type="SMART" id="SM00387">
    <property type="entry name" value="HATPase_c"/>
    <property type="match status" value="1"/>
</dbReference>
<name>A0A931H1V1_9BURK</name>
<dbReference type="SUPFAM" id="SSF55874">
    <property type="entry name" value="ATPase domain of HSP90 chaperone/DNA topoisomerase II/histidine kinase"/>
    <property type="match status" value="1"/>
</dbReference>
<dbReference type="InterPro" id="IPR003018">
    <property type="entry name" value="GAF"/>
</dbReference>
<keyword evidence="6" id="KW-0902">Two-component regulatory system</keyword>
<dbReference type="PANTHER" id="PTHR43711">
    <property type="entry name" value="TWO-COMPONENT HISTIDINE KINASE"/>
    <property type="match status" value="1"/>
</dbReference>
<dbReference type="Pfam" id="PF02518">
    <property type="entry name" value="HATPase_c"/>
    <property type="match status" value="1"/>
</dbReference>
<keyword evidence="9" id="KW-1185">Reference proteome</keyword>
<keyword evidence="4" id="KW-0808">Transferase</keyword>
<dbReference type="EC" id="2.7.13.3" evidence="2"/>
<organism evidence="8 9">
    <name type="scientific">Caenimonas aquaedulcis</name>
    <dbReference type="NCBI Taxonomy" id="2793270"/>
    <lineage>
        <taxon>Bacteria</taxon>
        <taxon>Pseudomonadati</taxon>
        <taxon>Pseudomonadota</taxon>
        <taxon>Betaproteobacteria</taxon>
        <taxon>Burkholderiales</taxon>
        <taxon>Comamonadaceae</taxon>
        <taxon>Caenimonas</taxon>
    </lineage>
</organism>
<evidence type="ECO:0000256" key="5">
    <source>
        <dbReference type="ARBA" id="ARBA00022777"/>
    </source>
</evidence>
<dbReference type="GO" id="GO:0000155">
    <property type="term" value="F:phosphorelay sensor kinase activity"/>
    <property type="evidence" value="ECO:0007669"/>
    <property type="project" value="InterPro"/>
</dbReference>
<evidence type="ECO:0000256" key="1">
    <source>
        <dbReference type="ARBA" id="ARBA00000085"/>
    </source>
</evidence>
<evidence type="ECO:0000256" key="6">
    <source>
        <dbReference type="ARBA" id="ARBA00023012"/>
    </source>
</evidence>
<proteinExistence type="predicted"/>
<dbReference type="PANTHER" id="PTHR43711:SF1">
    <property type="entry name" value="HISTIDINE KINASE 1"/>
    <property type="match status" value="1"/>
</dbReference>
<dbReference type="AlphaFoldDB" id="A0A931H1V1"/>
<dbReference type="InterPro" id="IPR036890">
    <property type="entry name" value="HATPase_C_sf"/>
</dbReference>
<dbReference type="InterPro" id="IPR029016">
    <property type="entry name" value="GAF-like_dom_sf"/>
</dbReference>
<evidence type="ECO:0000313" key="8">
    <source>
        <dbReference type="EMBL" id="MBG9387041.1"/>
    </source>
</evidence>
<comment type="catalytic activity">
    <reaction evidence="1">
        <text>ATP + protein L-histidine = ADP + protein N-phospho-L-histidine.</text>
        <dbReference type="EC" id="2.7.13.3"/>
    </reaction>
</comment>
<dbReference type="Gene3D" id="3.30.450.40">
    <property type="match status" value="1"/>
</dbReference>
<protein>
    <recommendedName>
        <fullName evidence="2">histidine kinase</fullName>
        <ecNumber evidence="2">2.7.13.3</ecNumber>
    </recommendedName>
</protein>
<keyword evidence="3" id="KW-0597">Phosphoprotein</keyword>
<dbReference type="CDD" id="cd00075">
    <property type="entry name" value="HATPase"/>
    <property type="match status" value="1"/>
</dbReference>
<evidence type="ECO:0000259" key="7">
    <source>
        <dbReference type="PROSITE" id="PS50109"/>
    </source>
</evidence>
<dbReference type="InterPro" id="IPR003594">
    <property type="entry name" value="HATPase_dom"/>
</dbReference>
<evidence type="ECO:0000313" key="9">
    <source>
        <dbReference type="Proteomes" id="UP000651050"/>
    </source>
</evidence>
<dbReference type="Pfam" id="PF01590">
    <property type="entry name" value="GAF"/>
    <property type="match status" value="1"/>
</dbReference>
<evidence type="ECO:0000256" key="3">
    <source>
        <dbReference type="ARBA" id="ARBA00022553"/>
    </source>
</evidence>
<dbReference type="InterPro" id="IPR036097">
    <property type="entry name" value="HisK_dim/P_sf"/>
</dbReference>
<dbReference type="RefSeq" id="WP_196984991.1">
    <property type="nucleotide sequence ID" value="NZ_JADWYS010000001.1"/>
</dbReference>
<dbReference type="Proteomes" id="UP000651050">
    <property type="component" value="Unassembled WGS sequence"/>
</dbReference>
<dbReference type="Pfam" id="PF00512">
    <property type="entry name" value="HisKA"/>
    <property type="match status" value="1"/>
</dbReference>
<evidence type="ECO:0000256" key="4">
    <source>
        <dbReference type="ARBA" id="ARBA00022679"/>
    </source>
</evidence>
<dbReference type="InterPro" id="IPR004358">
    <property type="entry name" value="Sig_transdc_His_kin-like_C"/>
</dbReference>
<dbReference type="InterPro" id="IPR050736">
    <property type="entry name" value="Sensor_HK_Regulatory"/>
</dbReference>
<comment type="caution">
    <text evidence="8">The sequence shown here is derived from an EMBL/GenBank/DDBJ whole genome shotgun (WGS) entry which is preliminary data.</text>
</comment>
<accession>A0A931H1V1</accession>
<dbReference type="SMART" id="SM00388">
    <property type="entry name" value="HisKA"/>
    <property type="match status" value="1"/>
</dbReference>